<sequence>LFLMQAPLSLQEEEKEDTILMNGQEILISGQQMSHGNQRGIIKRLVAVEYKLGVLTVALEELTEKVAAQHKEEQKLLRVCTINQAQILSYQLQLKKDRKAESRDIKIAIRETAKLLKEFKEVYEK</sequence>
<proteinExistence type="predicted"/>
<organism evidence="1">
    <name type="scientific">marine sediment metagenome</name>
    <dbReference type="NCBI Taxonomy" id="412755"/>
    <lineage>
        <taxon>unclassified sequences</taxon>
        <taxon>metagenomes</taxon>
        <taxon>ecological metagenomes</taxon>
    </lineage>
</organism>
<gene>
    <name evidence="1" type="ORF">S01H1_26766</name>
</gene>
<feature type="non-terminal residue" evidence="1">
    <location>
        <position position="1"/>
    </location>
</feature>
<dbReference type="AlphaFoldDB" id="X0UHP9"/>
<evidence type="ECO:0000313" key="1">
    <source>
        <dbReference type="EMBL" id="GAF98831.1"/>
    </source>
</evidence>
<comment type="caution">
    <text evidence="1">The sequence shown here is derived from an EMBL/GenBank/DDBJ whole genome shotgun (WGS) entry which is preliminary data.</text>
</comment>
<reference evidence="1" key="1">
    <citation type="journal article" date="2014" name="Front. Microbiol.">
        <title>High frequency of phylogenetically diverse reductive dehalogenase-homologous genes in deep subseafloor sedimentary metagenomes.</title>
        <authorList>
            <person name="Kawai M."/>
            <person name="Futagami T."/>
            <person name="Toyoda A."/>
            <person name="Takaki Y."/>
            <person name="Nishi S."/>
            <person name="Hori S."/>
            <person name="Arai W."/>
            <person name="Tsubouchi T."/>
            <person name="Morono Y."/>
            <person name="Uchiyama I."/>
            <person name="Ito T."/>
            <person name="Fujiyama A."/>
            <person name="Inagaki F."/>
            <person name="Takami H."/>
        </authorList>
    </citation>
    <scope>NUCLEOTIDE SEQUENCE</scope>
    <source>
        <strain evidence="1">Expedition CK06-06</strain>
    </source>
</reference>
<dbReference type="EMBL" id="BARS01016245">
    <property type="protein sequence ID" value="GAF98831.1"/>
    <property type="molecule type" value="Genomic_DNA"/>
</dbReference>
<name>X0UHP9_9ZZZZ</name>
<accession>X0UHP9</accession>
<protein>
    <submittedName>
        <fullName evidence="1">Uncharacterized protein</fullName>
    </submittedName>
</protein>